<dbReference type="AlphaFoldDB" id="A0A1Q5PPW3"/>
<organism evidence="1 2">
    <name type="scientific">Boudabousia liubingyangii</name>
    <dbReference type="NCBI Taxonomy" id="1921764"/>
    <lineage>
        <taxon>Bacteria</taxon>
        <taxon>Bacillati</taxon>
        <taxon>Actinomycetota</taxon>
        <taxon>Actinomycetes</taxon>
        <taxon>Actinomycetales</taxon>
        <taxon>Actinomycetaceae</taxon>
        <taxon>Boudabousia</taxon>
    </lineage>
</organism>
<gene>
    <name evidence="1" type="ORF">BSR29_01445</name>
</gene>
<dbReference type="InterPro" id="IPR025329">
    <property type="entry name" value="DUF4235"/>
</dbReference>
<comment type="caution">
    <text evidence="1">The sequence shown here is derived from an EMBL/GenBank/DDBJ whole genome shotgun (WGS) entry which is preliminary data.</text>
</comment>
<dbReference type="Proteomes" id="UP000186785">
    <property type="component" value="Unassembled WGS sequence"/>
</dbReference>
<dbReference type="Pfam" id="PF14019">
    <property type="entry name" value="DUF4235"/>
    <property type="match status" value="1"/>
</dbReference>
<dbReference type="STRING" id="1921764.BSR28_01035"/>
<proteinExistence type="predicted"/>
<keyword evidence="2" id="KW-1185">Reference proteome</keyword>
<evidence type="ECO:0008006" key="3">
    <source>
        <dbReference type="Google" id="ProtNLM"/>
    </source>
</evidence>
<evidence type="ECO:0000313" key="2">
    <source>
        <dbReference type="Proteomes" id="UP000186785"/>
    </source>
</evidence>
<evidence type="ECO:0000313" key="1">
    <source>
        <dbReference type="EMBL" id="OKL49648.1"/>
    </source>
</evidence>
<reference evidence="1 2" key="1">
    <citation type="submission" date="2016-11" db="EMBL/GenBank/DDBJ databases">
        <title>Actinomyces gypaetusis sp. nov. isolated from the vulture Gypaetus barbatus in Qinghai Tibet Plateau China.</title>
        <authorList>
            <person name="Meng X."/>
        </authorList>
    </citation>
    <scope>NUCLEOTIDE SEQUENCE [LARGE SCALE GENOMIC DNA]</scope>
    <source>
        <strain evidence="1 2">VUL4_2</strain>
    </source>
</reference>
<sequence length="87" mass="9072">MDIAWKVTNAITLGVAALAANVAVKKIWQAATGNTPPAPGDEEATARLGEVLAFGAISGLAMAAARRGAVRTANRWYGGKKFNYLEV</sequence>
<dbReference type="EMBL" id="MQSV01000001">
    <property type="protein sequence ID" value="OKL49648.1"/>
    <property type="molecule type" value="Genomic_DNA"/>
</dbReference>
<dbReference type="RefSeq" id="WP_073708540.1">
    <property type="nucleotide sequence ID" value="NZ_MQSU01000001.1"/>
</dbReference>
<name>A0A1Q5PPW3_9ACTO</name>
<accession>A0A1Q5PPW3</accession>
<protein>
    <recommendedName>
        <fullName evidence="3">DUF4235 domain-containing protein</fullName>
    </recommendedName>
</protein>
<dbReference type="OrthoDB" id="3268522at2"/>